<feature type="compositionally biased region" description="Basic and acidic residues" evidence="1">
    <location>
        <begin position="8"/>
        <end position="32"/>
    </location>
</feature>
<evidence type="ECO:0000313" key="3">
    <source>
        <dbReference type="Proteomes" id="UP000287651"/>
    </source>
</evidence>
<gene>
    <name evidence="2" type="ORF">B296_00006513</name>
</gene>
<feature type="region of interest" description="Disordered" evidence="1">
    <location>
        <begin position="1"/>
        <end position="77"/>
    </location>
</feature>
<protein>
    <submittedName>
        <fullName evidence="2">Uncharacterized protein</fullName>
    </submittedName>
</protein>
<dbReference type="EMBL" id="AMZH03003443">
    <property type="protein sequence ID" value="RRT72316.1"/>
    <property type="molecule type" value="Genomic_DNA"/>
</dbReference>
<accession>A0A427A7U0</accession>
<evidence type="ECO:0000313" key="2">
    <source>
        <dbReference type="EMBL" id="RRT72316.1"/>
    </source>
</evidence>
<evidence type="ECO:0000256" key="1">
    <source>
        <dbReference type="SAM" id="MobiDB-lite"/>
    </source>
</evidence>
<reference evidence="2 3" key="1">
    <citation type="journal article" date="2014" name="Agronomy (Basel)">
        <title>A Draft Genome Sequence for Ensete ventricosum, the Drought-Tolerant Tree Against Hunger.</title>
        <authorList>
            <person name="Harrison J."/>
            <person name="Moore K.A."/>
            <person name="Paszkiewicz K."/>
            <person name="Jones T."/>
            <person name="Grant M."/>
            <person name="Ambacheew D."/>
            <person name="Muzemil S."/>
            <person name="Studholme D.J."/>
        </authorList>
    </citation>
    <scope>NUCLEOTIDE SEQUENCE [LARGE SCALE GENOMIC DNA]</scope>
</reference>
<feature type="compositionally biased region" description="Basic residues" evidence="1">
    <location>
        <begin position="33"/>
        <end position="52"/>
    </location>
</feature>
<feature type="compositionally biased region" description="Basic and acidic residues" evidence="1">
    <location>
        <begin position="62"/>
        <end position="77"/>
    </location>
</feature>
<dbReference type="Proteomes" id="UP000287651">
    <property type="component" value="Unassembled WGS sequence"/>
</dbReference>
<proteinExistence type="predicted"/>
<sequence length="101" mass="11193">MAGGTNEKVPDIHGSKESPLDNTHKVFEERSKGVRHGAKVKRRPPLLPKVRKSSTTSTLDSSKGEEIERRPPPIPEVRRLGYTPLLLEVGRSDMESILVPS</sequence>
<dbReference type="AlphaFoldDB" id="A0A427A7U0"/>
<organism evidence="2 3">
    <name type="scientific">Ensete ventricosum</name>
    <name type="common">Abyssinian banana</name>
    <name type="synonym">Musa ensete</name>
    <dbReference type="NCBI Taxonomy" id="4639"/>
    <lineage>
        <taxon>Eukaryota</taxon>
        <taxon>Viridiplantae</taxon>
        <taxon>Streptophyta</taxon>
        <taxon>Embryophyta</taxon>
        <taxon>Tracheophyta</taxon>
        <taxon>Spermatophyta</taxon>
        <taxon>Magnoliopsida</taxon>
        <taxon>Liliopsida</taxon>
        <taxon>Zingiberales</taxon>
        <taxon>Musaceae</taxon>
        <taxon>Ensete</taxon>
    </lineage>
</organism>
<name>A0A427A7U0_ENSVE</name>
<comment type="caution">
    <text evidence="2">The sequence shown here is derived from an EMBL/GenBank/DDBJ whole genome shotgun (WGS) entry which is preliminary data.</text>
</comment>